<accession>A0A5R8ZQ27</accession>
<sequence>MPIRHSIIHLIDKKPDGNPATLHARSAALPATDASENLLADFNESYNAKPSKAWGVFHEESGAYPFSGWLRDYLNGGKDFVAFSQLAAEHLKALLEESNLSTGGHLLLTHYQQGMTDYLVVALLQQSESITVNDYLEVVTTRRLDLGQLNFAARINLSEWRNNKASRQYVSFLRAKGGRKRADHFRDFVGCQEAADAPSETRTLLKAFSDFVESEDLPEDQAREKTDTLVNYAVAQAKHGEPITLDALSELMDDLAPRAFYDFIRNKDYGLAPEIPADKRTLNQFRRFTGRAEGLSISFEAHLLGSKIEFDKGRDTLLIHGLPQQLKDQLNKGTAPTASTPAAVATGGEGGEGGEDDPLYNEAVGFVTESRRASVSAVQRKLKIGYNRAARMIEAMEMAGVVTPMNSHGAREVVAHG</sequence>
<dbReference type="Gene3D" id="1.10.10.10">
    <property type="entry name" value="Winged helix-like DNA-binding domain superfamily/Winged helix DNA-binding domain"/>
    <property type="match status" value="1"/>
</dbReference>
<dbReference type="Proteomes" id="UP000307510">
    <property type="component" value="Unassembled WGS sequence"/>
</dbReference>
<feature type="region of interest" description="Disordered" evidence="4">
    <location>
        <begin position="330"/>
        <end position="360"/>
    </location>
</feature>
<dbReference type="PANTHER" id="PTHR38772:SF1">
    <property type="entry name" value="NUCLEOID-ASSOCIATED PROTEIN YEJK"/>
    <property type="match status" value="1"/>
</dbReference>
<dbReference type="SMART" id="SM00843">
    <property type="entry name" value="Ftsk_gamma"/>
    <property type="match status" value="1"/>
</dbReference>
<keyword evidence="3" id="KW-0963">Cytoplasm</keyword>
<reference evidence="6 7" key="1">
    <citation type="submission" date="2019-05" db="EMBL/GenBank/DDBJ databases">
        <authorList>
            <person name="Moore K."/>
            <person name="O'Neill P."/>
            <person name="Farbos A."/>
            <person name="Studholme D.J."/>
        </authorList>
    </citation>
    <scope>NUCLEOTIDE SEQUENCE [LARGE SCALE GENOMIC DNA]</scope>
    <source>
        <strain evidence="6 7">DSM 9128</strain>
    </source>
</reference>
<evidence type="ECO:0000259" key="5">
    <source>
        <dbReference type="SMART" id="SM00843"/>
    </source>
</evidence>
<dbReference type="Pfam" id="PF04245">
    <property type="entry name" value="NA37"/>
    <property type="match status" value="1"/>
</dbReference>
<dbReference type="GO" id="GO:0003727">
    <property type="term" value="F:single-stranded RNA binding"/>
    <property type="evidence" value="ECO:0007669"/>
    <property type="project" value="TreeGrafter"/>
</dbReference>
<comment type="subcellular location">
    <subcellularLocation>
        <location evidence="1">Cytoplasm</location>
        <location evidence="1">Nucleoid</location>
    </subcellularLocation>
</comment>
<dbReference type="InterPro" id="IPR007358">
    <property type="entry name" value="Nucleoid_associated_NdpA"/>
</dbReference>
<dbReference type="GO" id="GO:0003690">
    <property type="term" value="F:double-stranded DNA binding"/>
    <property type="evidence" value="ECO:0007669"/>
    <property type="project" value="TreeGrafter"/>
</dbReference>
<evidence type="ECO:0000313" key="7">
    <source>
        <dbReference type="Proteomes" id="UP000307510"/>
    </source>
</evidence>
<evidence type="ECO:0000256" key="2">
    <source>
        <dbReference type="ARBA" id="ARBA00009035"/>
    </source>
</evidence>
<comment type="caution">
    <text evidence="6">The sequence shown here is derived from an EMBL/GenBank/DDBJ whole genome shotgun (WGS) entry which is preliminary data.</text>
</comment>
<reference evidence="7" key="2">
    <citation type="submission" date="2019-06" db="EMBL/GenBank/DDBJ databases">
        <title>AzeR, a transcriptional regulator that responds to azelaic acid in Pseudomonas nitroreducens.</title>
        <authorList>
            <person name="Bez C."/>
            <person name="Javvadi S.G."/>
            <person name="Bertani I."/>
            <person name="Devescovi G."/>
            <person name="Studholme D.J."/>
            <person name="Geller A."/>
            <person name="Levy A."/>
            <person name="Venturi V."/>
        </authorList>
    </citation>
    <scope>NUCLEOTIDE SEQUENCE [LARGE SCALE GENOMIC DNA]</scope>
    <source>
        <strain evidence="7">DSM 9128</strain>
    </source>
</reference>
<proteinExistence type="inferred from homology"/>
<dbReference type="Pfam" id="PF09397">
    <property type="entry name" value="FtsK_gamma"/>
    <property type="match status" value="1"/>
</dbReference>
<dbReference type="SUPFAM" id="SSF46785">
    <property type="entry name" value="Winged helix' DNA-binding domain"/>
    <property type="match status" value="1"/>
</dbReference>
<dbReference type="PANTHER" id="PTHR38772">
    <property type="match status" value="1"/>
</dbReference>
<comment type="similarity">
    <text evidence="2">Belongs to the YejK family.</text>
</comment>
<name>A0A5R8ZQ27_PSENT</name>
<dbReference type="AlphaFoldDB" id="A0A5R8ZQ27"/>
<dbReference type="NCBIfam" id="NF001557">
    <property type="entry name" value="PRK00378.1"/>
    <property type="match status" value="1"/>
</dbReference>
<evidence type="ECO:0000313" key="6">
    <source>
        <dbReference type="EMBL" id="TLP68205.1"/>
    </source>
</evidence>
<evidence type="ECO:0000256" key="4">
    <source>
        <dbReference type="SAM" id="MobiDB-lite"/>
    </source>
</evidence>
<dbReference type="InterPro" id="IPR036390">
    <property type="entry name" value="WH_DNA-bd_sf"/>
</dbReference>
<evidence type="ECO:0000256" key="1">
    <source>
        <dbReference type="ARBA" id="ARBA00004453"/>
    </source>
</evidence>
<gene>
    <name evidence="6" type="primary">yejK</name>
    <name evidence="6" type="ORF">FEA48_30595</name>
</gene>
<feature type="compositionally biased region" description="Low complexity" evidence="4">
    <location>
        <begin position="334"/>
        <end position="346"/>
    </location>
</feature>
<dbReference type="EMBL" id="VASG01000014">
    <property type="protein sequence ID" value="TLP68205.1"/>
    <property type="molecule type" value="Genomic_DNA"/>
</dbReference>
<dbReference type="GO" id="GO:0043590">
    <property type="term" value="C:bacterial nucleoid"/>
    <property type="evidence" value="ECO:0007669"/>
    <property type="project" value="TreeGrafter"/>
</dbReference>
<evidence type="ECO:0000256" key="3">
    <source>
        <dbReference type="ARBA" id="ARBA00022490"/>
    </source>
</evidence>
<dbReference type="InterPro" id="IPR036388">
    <property type="entry name" value="WH-like_DNA-bd_sf"/>
</dbReference>
<protein>
    <submittedName>
        <fullName evidence="6">Nucleoid-associated protein YejK</fullName>
    </submittedName>
</protein>
<feature type="domain" description="FtsK gamma" evidence="5">
    <location>
        <begin position="353"/>
        <end position="417"/>
    </location>
</feature>
<dbReference type="InterPro" id="IPR018541">
    <property type="entry name" value="Ftsk_gamma"/>
</dbReference>
<organism evidence="6 7">
    <name type="scientific">Pseudomonas nitroreducens</name>
    <dbReference type="NCBI Taxonomy" id="46680"/>
    <lineage>
        <taxon>Bacteria</taxon>
        <taxon>Pseudomonadati</taxon>
        <taxon>Pseudomonadota</taxon>
        <taxon>Gammaproteobacteria</taxon>
        <taxon>Pseudomonadales</taxon>
        <taxon>Pseudomonadaceae</taxon>
        <taxon>Pseudomonas</taxon>
    </lineage>
</organism>